<organism evidence="3 4">
    <name type="scientific">Methyloglobulus morosus KoM1</name>
    <dbReference type="NCBI Taxonomy" id="1116472"/>
    <lineage>
        <taxon>Bacteria</taxon>
        <taxon>Pseudomonadati</taxon>
        <taxon>Pseudomonadota</taxon>
        <taxon>Gammaproteobacteria</taxon>
        <taxon>Methylococcales</taxon>
        <taxon>Methylococcaceae</taxon>
        <taxon>Methyloglobulus</taxon>
    </lineage>
</organism>
<proteinExistence type="predicted"/>
<evidence type="ECO:0000313" key="4">
    <source>
        <dbReference type="Proteomes" id="UP000017842"/>
    </source>
</evidence>
<feature type="domain" description="DUF58" evidence="2">
    <location>
        <begin position="191"/>
        <end position="373"/>
    </location>
</feature>
<keyword evidence="4" id="KW-1185">Reference proteome</keyword>
<accession>V5C1L7</accession>
<dbReference type="PANTHER" id="PTHR33608:SF3">
    <property type="entry name" value="SLR2013 PROTEIN"/>
    <property type="match status" value="1"/>
</dbReference>
<evidence type="ECO:0000313" key="3">
    <source>
        <dbReference type="EMBL" id="ESS70673.1"/>
    </source>
</evidence>
<dbReference type="AlphaFoldDB" id="V5C1L7"/>
<dbReference type="EMBL" id="AYLO01000112">
    <property type="protein sequence ID" value="ESS70673.1"/>
    <property type="molecule type" value="Genomic_DNA"/>
</dbReference>
<name>V5C1L7_9GAMM</name>
<dbReference type="PANTHER" id="PTHR33608">
    <property type="entry name" value="BLL2464 PROTEIN"/>
    <property type="match status" value="1"/>
</dbReference>
<reference evidence="3 4" key="1">
    <citation type="journal article" date="2013" name="Genome Announc.">
        <title>Draft Genome Sequence of the Methanotrophic Gammaproteobacterium Methyloglobulus morosus DSM 22980 Strain KoM1.</title>
        <authorList>
            <person name="Poehlein A."/>
            <person name="Deutzmann J.S."/>
            <person name="Daniel R."/>
            <person name="Simeonova D.D."/>
        </authorList>
    </citation>
    <scope>NUCLEOTIDE SEQUENCE [LARGE SCALE GENOMIC DNA]</scope>
    <source>
        <strain evidence="3 4">KoM1</strain>
    </source>
</reference>
<dbReference type="InterPro" id="IPR002881">
    <property type="entry name" value="DUF58"/>
</dbReference>
<dbReference type="Proteomes" id="UP000017842">
    <property type="component" value="Unassembled WGS sequence"/>
</dbReference>
<evidence type="ECO:0000259" key="2">
    <source>
        <dbReference type="Pfam" id="PF01882"/>
    </source>
</evidence>
<comment type="caution">
    <text evidence="3">The sequence shown here is derived from an EMBL/GenBank/DDBJ whole genome shotgun (WGS) entry which is preliminary data.</text>
</comment>
<keyword evidence="1" id="KW-0472">Membrane</keyword>
<evidence type="ECO:0000256" key="1">
    <source>
        <dbReference type="SAM" id="Phobius"/>
    </source>
</evidence>
<feature type="transmembrane region" description="Helical" evidence="1">
    <location>
        <begin position="7"/>
        <end position="26"/>
    </location>
</feature>
<sequence length="432" mass="48339">MSLSPLTLIFIGLIVLLAIFGIWIGAPVDGLWRVPTAFLIIFIALERVRLTANYTVQRQLPTNLGLGETILCIVTVNNQSSLKLTIETQADYPDSLETDNALERWLLGGNESKTRNVLIMPTQLGESTLGKLYLKQLGTYGLCWWVRAIDDHVNFTVEPVRLEKNINLPGGQNSGNHSRNFLHNTGFDLLDLRDYQLGDSLRSIDWKATARRGKQVIRRFEREHRLEIVVLIDCGISSRIHCQGLDRLHHYINISSKFTEFAAMQGDKVACIAYAQQALGRAPMSGGIGAVKKVRHLLSRLSATNETANPLNAALEVKQLLKHRGLVIFLTEIEQPEAASQLIQAGQLLGTKHQVLIATLEDPETSKALANKAQQWLDPYRQFAALEYQRGKEMTRMQLRRNGVAIAVGSAKHLDQQVMAYYQKKRDIIGSA</sequence>
<dbReference type="Pfam" id="PF01882">
    <property type="entry name" value="DUF58"/>
    <property type="match status" value="1"/>
</dbReference>
<dbReference type="eggNOG" id="COG1721">
    <property type="taxonomic scope" value="Bacteria"/>
</dbReference>
<keyword evidence="1" id="KW-1133">Transmembrane helix</keyword>
<gene>
    <name evidence="3" type="ORF">MGMO_120c00600</name>
</gene>
<dbReference type="PATRIC" id="fig|1116472.3.peg.3178"/>
<protein>
    <recommendedName>
        <fullName evidence="2">DUF58 domain-containing protein</fullName>
    </recommendedName>
</protein>
<dbReference type="STRING" id="1116472.MGMO_120c00600"/>
<keyword evidence="1" id="KW-0812">Transmembrane</keyword>